<proteinExistence type="predicted"/>
<evidence type="ECO:0000313" key="1">
    <source>
        <dbReference type="EMBL" id="XBS22656.1"/>
    </source>
</evidence>
<dbReference type="Proteomes" id="UP001225378">
    <property type="component" value="Plasmid unnamed2"/>
</dbReference>
<keyword evidence="2" id="KW-1185">Reference proteome</keyword>
<sequence>MLDIARHSVNSTQSNTFFRIACHQAAFLLFGKKVEIDQLNRLLVLAKANREELLHDIANKHGMTLPGHIYLHSNCDDFVRDFERIIAEFTSVLEKEIGIAVSYAKENAELTLHKAQSENYYMPKHRCEQLQNIIAAVNA</sequence>
<evidence type="ECO:0008006" key="3">
    <source>
        <dbReference type="Google" id="ProtNLM"/>
    </source>
</evidence>
<accession>A0AAU7P1F4</accession>
<gene>
    <name evidence="1" type="ORF">Q9L42_020295</name>
</gene>
<geneLocation type="plasmid" evidence="1 2">
    <name>unnamed2</name>
</geneLocation>
<dbReference type="RefSeq" id="WP_349432788.1">
    <property type="nucleotide sequence ID" value="NZ_CP157744.1"/>
</dbReference>
<evidence type="ECO:0000313" key="2">
    <source>
        <dbReference type="Proteomes" id="UP001225378"/>
    </source>
</evidence>
<dbReference type="KEGG" id="mech:Q9L42_020295"/>
<protein>
    <recommendedName>
        <fullName evidence="3">HEPN domain-containing protein</fullName>
    </recommendedName>
</protein>
<dbReference type="EMBL" id="CP157744">
    <property type="protein sequence ID" value="XBS22656.1"/>
    <property type="molecule type" value="Genomic_DNA"/>
</dbReference>
<dbReference type="AlphaFoldDB" id="A0AAU7P1F4"/>
<reference evidence="1 2" key="1">
    <citation type="journal article" date="2024" name="Microbiology">
        <title>Methylomarinum rosea sp. nov., a novel halophilic methanotrophic bacterium from the hypersaline Lake Elton.</title>
        <authorList>
            <person name="Suleimanov R.Z."/>
            <person name="Oshkin I.Y."/>
            <person name="Danilova O.V."/>
            <person name="Suzina N.E."/>
            <person name="Dedysh S.N."/>
        </authorList>
    </citation>
    <scope>NUCLEOTIDE SEQUENCE [LARGE SCALE GENOMIC DNA]</scope>
    <source>
        <strain evidence="1 2">Ch1-1</strain>
        <plasmid evidence="2">unnamed2</plasmid>
    </source>
</reference>
<name>A0AAU7P1F4_9GAMM</name>
<organism evidence="1 2">
    <name type="scientific">Methylomarinum roseum</name>
    <dbReference type="NCBI Taxonomy" id="3067653"/>
    <lineage>
        <taxon>Bacteria</taxon>
        <taxon>Pseudomonadati</taxon>
        <taxon>Pseudomonadota</taxon>
        <taxon>Gammaproteobacteria</taxon>
        <taxon>Methylococcales</taxon>
        <taxon>Methylococcaceae</taxon>
        <taxon>Methylomarinum</taxon>
    </lineage>
</organism>
<keyword evidence="1" id="KW-0614">Plasmid</keyword>